<dbReference type="Proteomes" id="UP000192418">
    <property type="component" value="Unassembled WGS sequence"/>
</dbReference>
<dbReference type="RefSeq" id="WP_232367238.1">
    <property type="nucleotide sequence ID" value="NZ_FWXY01000032.1"/>
</dbReference>
<dbReference type="CDD" id="cd09083">
    <property type="entry name" value="EEP-1"/>
    <property type="match status" value="1"/>
</dbReference>
<keyword evidence="2" id="KW-0378">Hydrolase</keyword>
<dbReference type="Pfam" id="PF03372">
    <property type="entry name" value="Exo_endo_phos"/>
    <property type="match status" value="1"/>
</dbReference>
<keyword evidence="3" id="KW-1185">Reference proteome</keyword>
<dbReference type="InterPro" id="IPR036691">
    <property type="entry name" value="Endo/exonu/phosph_ase_sf"/>
</dbReference>
<dbReference type="InterPro" id="IPR005135">
    <property type="entry name" value="Endo/exonuclease/phosphatase"/>
</dbReference>
<dbReference type="AlphaFoldDB" id="A0A1W2EI72"/>
<keyword evidence="2" id="KW-0255">Endonuclease</keyword>
<dbReference type="GO" id="GO:0004519">
    <property type="term" value="F:endonuclease activity"/>
    <property type="evidence" value="ECO:0007669"/>
    <property type="project" value="UniProtKB-KW"/>
</dbReference>
<protein>
    <submittedName>
        <fullName evidence="2">Metal-dependent hydrolase, endonuclease/exonuclease/phosphatase family</fullName>
    </submittedName>
</protein>
<sequence length="280" mass="32429">MSLITKKSGKNKMVNDIAFHDKKAIKMDVAVSPELTIMTMNMRFGLARDGNNGWLYRKSLIKKLLKQYPADIIGFQELNHFQMGFLQRRLKAHGFIGWYNPGVPWWQSNSIFFCTDICCLQKKHYFLSHTPDVQSKLPGSKWPRQCVMGLFQIRDHRVIMANTHFDFEESVQDESARLVLSFLDDFPPKTPVIITGDFNAAPGSAAYQRFQSAGFSEVFANHYKTTFHDFKGHDTGRHIDWILYRGPLTVSDKKIIMDTFDNRFPSDHYPVTARFQLEHP</sequence>
<reference evidence="2 3" key="1">
    <citation type="submission" date="2017-04" db="EMBL/GenBank/DDBJ databases">
        <authorList>
            <person name="Afonso C.L."/>
            <person name="Miller P.J."/>
            <person name="Scott M.A."/>
            <person name="Spackman E."/>
            <person name="Goraichik I."/>
            <person name="Dimitrov K.M."/>
            <person name="Suarez D.L."/>
            <person name="Swayne D.E."/>
        </authorList>
    </citation>
    <scope>NUCLEOTIDE SEQUENCE [LARGE SCALE GENOMIC DNA]</scope>
    <source>
        <strain evidence="2 3">DSM 3385</strain>
    </source>
</reference>
<feature type="domain" description="Endonuclease/exonuclease/phosphatase" evidence="1">
    <location>
        <begin position="38"/>
        <end position="268"/>
    </location>
</feature>
<evidence type="ECO:0000313" key="2">
    <source>
        <dbReference type="EMBL" id="SMD09409.1"/>
    </source>
</evidence>
<keyword evidence="2" id="KW-0269">Exonuclease</keyword>
<evidence type="ECO:0000313" key="3">
    <source>
        <dbReference type="Proteomes" id="UP000192418"/>
    </source>
</evidence>
<dbReference type="PANTHER" id="PTHR12121">
    <property type="entry name" value="CARBON CATABOLITE REPRESSOR PROTEIN 4"/>
    <property type="match status" value="1"/>
</dbReference>
<accession>A0A1W2EI72</accession>
<dbReference type="EMBL" id="FWXY01000032">
    <property type="protein sequence ID" value="SMD09409.1"/>
    <property type="molecule type" value="Genomic_DNA"/>
</dbReference>
<gene>
    <name evidence="2" type="ORF">SAMN02746065_1324</name>
</gene>
<keyword evidence="2" id="KW-0540">Nuclease</keyword>
<dbReference type="GO" id="GO:0000175">
    <property type="term" value="F:3'-5'-RNA exonuclease activity"/>
    <property type="evidence" value="ECO:0007669"/>
    <property type="project" value="TreeGrafter"/>
</dbReference>
<dbReference type="InterPro" id="IPR050410">
    <property type="entry name" value="CCR4/nocturin_mRNA_transcr"/>
</dbReference>
<evidence type="ECO:0000259" key="1">
    <source>
        <dbReference type="Pfam" id="PF03372"/>
    </source>
</evidence>
<dbReference type="Gene3D" id="3.60.10.10">
    <property type="entry name" value="Endonuclease/exonuclease/phosphatase"/>
    <property type="match status" value="1"/>
</dbReference>
<proteinExistence type="predicted"/>
<name>A0A1W2EI72_9BACT</name>
<dbReference type="SUPFAM" id="SSF56219">
    <property type="entry name" value="DNase I-like"/>
    <property type="match status" value="1"/>
</dbReference>
<dbReference type="PANTHER" id="PTHR12121:SF36">
    <property type="entry name" value="ENDONUCLEASE_EXONUCLEASE_PHOSPHATASE DOMAIN-CONTAINING PROTEIN"/>
    <property type="match status" value="1"/>
</dbReference>
<organism evidence="2 3">
    <name type="scientific">Desulfocicer vacuolatum DSM 3385</name>
    <dbReference type="NCBI Taxonomy" id="1121400"/>
    <lineage>
        <taxon>Bacteria</taxon>
        <taxon>Pseudomonadati</taxon>
        <taxon>Thermodesulfobacteriota</taxon>
        <taxon>Desulfobacteria</taxon>
        <taxon>Desulfobacterales</taxon>
        <taxon>Desulfobacteraceae</taxon>
        <taxon>Desulfocicer</taxon>
    </lineage>
</organism>
<dbReference type="STRING" id="1121400.SAMN02746065_1324"/>